<evidence type="ECO:0000256" key="2">
    <source>
        <dbReference type="ARBA" id="ARBA00012180"/>
    </source>
</evidence>
<evidence type="ECO:0000313" key="5">
    <source>
        <dbReference type="Proteomes" id="UP001274896"/>
    </source>
</evidence>
<dbReference type="EC" id="3.1.26.4" evidence="2"/>
<proteinExistence type="inferred from homology"/>
<comment type="caution">
    <text evidence="4">The sequence shown here is derived from an EMBL/GenBank/DDBJ whole genome shotgun (WGS) entry which is preliminary data.</text>
</comment>
<dbReference type="AlphaFoldDB" id="A0AAE0Q0J6"/>
<sequence>MPPKCKIYPLSLPESKAMEDYIEEALAAGGLNAITVCYPSPLPLVPVALEQLREARVFTKVNLRSTYNLVCIREGDQWKTTFHNTRGHYEYLVMPYGLTNAPAVLQAFINEIFKDLIDQYIITCIDDILIYSVFYDDHVHHVRLGGVATMAGGGATPVPGADGLSQPQIPLRCQVTEPTASLVGTVLYAGPVLS</sequence>
<dbReference type="SUPFAM" id="SSF56672">
    <property type="entry name" value="DNA/RNA polymerases"/>
    <property type="match status" value="1"/>
</dbReference>
<dbReference type="CDD" id="cd01647">
    <property type="entry name" value="RT_LTR"/>
    <property type="match status" value="1"/>
</dbReference>
<reference evidence="4" key="1">
    <citation type="submission" date="2023-06" db="EMBL/GenBank/DDBJ databases">
        <title>Male Hemibagrus guttatus genome.</title>
        <authorList>
            <person name="Bian C."/>
        </authorList>
    </citation>
    <scope>NUCLEOTIDE SEQUENCE</scope>
    <source>
        <strain evidence="4">Male_cb2023</strain>
        <tissue evidence="4">Muscle</tissue>
    </source>
</reference>
<protein>
    <recommendedName>
        <fullName evidence="2">ribonuclease H</fullName>
        <ecNumber evidence="2">3.1.26.4</ecNumber>
    </recommendedName>
</protein>
<dbReference type="GO" id="GO:0004523">
    <property type="term" value="F:RNA-DNA hybrid ribonuclease activity"/>
    <property type="evidence" value="ECO:0007669"/>
    <property type="project" value="UniProtKB-EC"/>
</dbReference>
<gene>
    <name evidence="4" type="ORF">QTP70_008987</name>
</gene>
<evidence type="ECO:0000259" key="3">
    <source>
        <dbReference type="Pfam" id="PF00078"/>
    </source>
</evidence>
<evidence type="ECO:0000256" key="1">
    <source>
        <dbReference type="ARBA" id="ARBA00010879"/>
    </source>
</evidence>
<dbReference type="Proteomes" id="UP001274896">
    <property type="component" value="Unassembled WGS sequence"/>
</dbReference>
<name>A0AAE0Q0J6_9TELE</name>
<dbReference type="InterPro" id="IPR000477">
    <property type="entry name" value="RT_dom"/>
</dbReference>
<dbReference type="Gene3D" id="3.30.70.270">
    <property type="match status" value="1"/>
</dbReference>
<keyword evidence="5" id="KW-1185">Reference proteome</keyword>
<dbReference type="PANTHER" id="PTHR24559:SF440">
    <property type="entry name" value="RIBONUCLEASE H"/>
    <property type="match status" value="1"/>
</dbReference>
<dbReference type="PANTHER" id="PTHR24559">
    <property type="entry name" value="TRANSPOSON TY3-I GAG-POL POLYPROTEIN"/>
    <property type="match status" value="1"/>
</dbReference>
<evidence type="ECO:0000313" key="4">
    <source>
        <dbReference type="EMBL" id="KAK3511512.1"/>
    </source>
</evidence>
<accession>A0AAE0Q0J6</accession>
<dbReference type="Gene3D" id="3.10.10.10">
    <property type="entry name" value="HIV Type 1 Reverse Transcriptase, subunit A, domain 1"/>
    <property type="match status" value="1"/>
</dbReference>
<organism evidence="4 5">
    <name type="scientific">Hemibagrus guttatus</name>
    <dbReference type="NCBI Taxonomy" id="175788"/>
    <lineage>
        <taxon>Eukaryota</taxon>
        <taxon>Metazoa</taxon>
        <taxon>Chordata</taxon>
        <taxon>Craniata</taxon>
        <taxon>Vertebrata</taxon>
        <taxon>Euteleostomi</taxon>
        <taxon>Actinopterygii</taxon>
        <taxon>Neopterygii</taxon>
        <taxon>Teleostei</taxon>
        <taxon>Ostariophysi</taxon>
        <taxon>Siluriformes</taxon>
        <taxon>Bagridae</taxon>
        <taxon>Hemibagrus</taxon>
    </lineage>
</organism>
<dbReference type="InterPro" id="IPR043128">
    <property type="entry name" value="Rev_trsase/Diguanyl_cyclase"/>
</dbReference>
<feature type="domain" description="Reverse transcriptase" evidence="3">
    <location>
        <begin position="35"/>
        <end position="143"/>
    </location>
</feature>
<dbReference type="EMBL" id="JAUCMX010000024">
    <property type="protein sequence ID" value="KAK3511512.1"/>
    <property type="molecule type" value="Genomic_DNA"/>
</dbReference>
<comment type="similarity">
    <text evidence="1">Belongs to the beta type-B retroviral polymerase family. HERV class-II K(HML-2) pol subfamily.</text>
</comment>
<dbReference type="Pfam" id="PF00078">
    <property type="entry name" value="RVT_1"/>
    <property type="match status" value="1"/>
</dbReference>
<dbReference type="InterPro" id="IPR043502">
    <property type="entry name" value="DNA/RNA_pol_sf"/>
</dbReference>
<dbReference type="InterPro" id="IPR053134">
    <property type="entry name" value="RNA-dir_DNA_polymerase"/>
</dbReference>